<accession>A0A2M4B4P3</accession>
<keyword evidence="1" id="KW-0732">Signal</keyword>
<name>A0A2M4B4P3_9DIPT</name>
<dbReference type="EMBL" id="GGFK01014696">
    <property type="protein sequence ID" value="MBW48017.1"/>
    <property type="molecule type" value="Transcribed_RNA"/>
</dbReference>
<organism evidence="2">
    <name type="scientific">Anopheles triannulatus</name>
    <dbReference type="NCBI Taxonomy" id="58253"/>
    <lineage>
        <taxon>Eukaryota</taxon>
        <taxon>Metazoa</taxon>
        <taxon>Ecdysozoa</taxon>
        <taxon>Arthropoda</taxon>
        <taxon>Hexapoda</taxon>
        <taxon>Insecta</taxon>
        <taxon>Pterygota</taxon>
        <taxon>Neoptera</taxon>
        <taxon>Endopterygota</taxon>
        <taxon>Diptera</taxon>
        <taxon>Nematocera</taxon>
        <taxon>Culicoidea</taxon>
        <taxon>Culicidae</taxon>
        <taxon>Anophelinae</taxon>
        <taxon>Anopheles</taxon>
    </lineage>
</organism>
<feature type="signal peptide" evidence="1">
    <location>
        <begin position="1"/>
        <end position="23"/>
    </location>
</feature>
<evidence type="ECO:0000256" key="1">
    <source>
        <dbReference type="SAM" id="SignalP"/>
    </source>
</evidence>
<feature type="chain" id="PRO_5014636785" evidence="1">
    <location>
        <begin position="24"/>
        <end position="79"/>
    </location>
</feature>
<reference evidence="2" key="1">
    <citation type="submission" date="2018-01" db="EMBL/GenBank/DDBJ databases">
        <title>An insight into the sialome of Amazonian anophelines.</title>
        <authorList>
            <person name="Ribeiro J.M."/>
            <person name="Scarpassa V."/>
            <person name="Calvo E."/>
        </authorList>
    </citation>
    <scope>NUCLEOTIDE SEQUENCE</scope>
    <source>
        <tissue evidence="2">Salivary glands</tissue>
    </source>
</reference>
<protein>
    <submittedName>
        <fullName evidence="2">Putative secreted protein</fullName>
    </submittedName>
</protein>
<proteinExistence type="predicted"/>
<sequence length="79" mass="8266">MPVLPFALTTMFFLSSNLPRVSVCSVCTGYDEKSDSLLVGASFAAGLPEVDKGVCPSSVCSVRVSSVWLCVFAAAWLSG</sequence>
<dbReference type="AlphaFoldDB" id="A0A2M4B4P3"/>
<evidence type="ECO:0000313" key="2">
    <source>
        <dbReference type="EMBL" id="MBW48017.1"/>
    </source>
</evidence>